<comment type="catalytic activity">
    <reaction evidence="5">
        <text>a 1,2-diacyl-sn-glycero-3-phosphocholine + H2O = a 1-acyl-sn-glycero-3-phosphocholine + a fatty acid + H(+)</text>
        <dbReference type="Rhea" id="RHEA:15801"/>
        <dbReference type="ChEBI" id="CHEBI:15377"/>
        <dbReference type="ChEBI" id="CHEBI:15378"/>
        <dbReference type="ChEBI" id="CHEBI:28868"/>
        <dbReference type="ChEBI" id="CHEBI:57643"/>
        <dbReference type="ChEBI" id="CHEBI:58168"/>
        <dbReference type="EC" id="3.1.1.4"/>
    </reaction>
</comment>
<protein>
    <recommendedName>
        <fullName evidence="5">Phospholipase A2</fullName>
        <ecNumber evidence="5">3.1.1.4</ecNumber>
    </recommendedName>
</protein>
<dbReference type="Gene3D" id="1.20.90.10">
    <property type="entry name" value="Phospholipase A2 domain"/>
    <property type="match status" value="1"/>
</dbReference>
<reference evidence="7 8" key="1">
    <citation type="submission" date="2021-05" db="EMBL/GenBank/DDBJ databases">
        <authorList>
            <person name="Zahm M."/>
            <person name="Klopp C."/>
            <person name="Cabau C."/>
            <person name="Kuhl H."/>
            <person name="Suciu R."/>
            <person name="Ciorpac M."/>
            <person name="Holostenco D."/>
            <person name="Gessner J."/>
            <person name="Wuertz S."/>
            <person name="Hohne C."/>
            <person name="Stock M."/>
            <person name="Gislard M."/>
            <person name="Lluch J."/>
            <person name="Milhes M."/>
            <person name="Lampietro C."/>
            <person name="Lopez Roques C."/>
            <person name="Donnadieu C."/>
            <person name="Du K."/>
            <person name="Schartl M."/>
            <person name="Guiguen Y."/>
        </authorList>
    </citation>
    <scope>NUCLEOTIDE SEQUENCE [LARGE SCALE GENOMIC DNA]</scope>
    <source>
        <strain evidence="7">Hh-F2</strain>
        <tissue evidence="7">Blood</tissue>
    </source>
</reference>
<evidence type="ECO:0000256" key="5">
    <source>
        <dbReference type="RuleBase" id="RU361236"/>
    </source>
</evidence>
<keyword evidence="5" id="KW-0443">Lipid metabolism</keyword>
<dbReference type="InterPro" id="IPR036444">
    <property type="entry name" value="PLipase_A2_dom_sf"/>
</dbReference>
<dbReference type="PANTHER" id="PTHR11716">
    <property type="entry name" value="PHOSPHOLIPASE A2 FAMILY MEMBER"/>
    <property type="match status" value="1"/>
</dbReference>
<keyword evidence="3" id="KW-1015">Disulfide bond</keyword>
<sequence length="193" mass="22435">MSLQLLQEQTMKRFCLVVIFFAIVVAWPQNTESSRGLIRHRRGLVELLLTVWCYRDRLDIHLDKLHGYGCYCGTGGSGTPTDPYDECCFRHDCCYDHARVNLKCYSMVKWMPYWYRCLGGRTVCTGKSVCSRMSCECDKQFAECLSHVKSNSSYYFYDKSRLCPGPMMDCPKMFPSAKEVFKRMYGPRGHLTE</sequence>
<evidence type="ECO:0000256" key="4">
    <source>
        <dbReference type="RuleBase" id="RU003654"/>
    </source>
</evidence>
<keyword evidence="8" id="KW-1185">Reference proteome</keyword>
<dbReference type="EMBL" id="JAHFZB010000029">
    <property type="protein sequence ID" value="KAK6472505.1"/>
    <property type="molecule type" value="Genomic_DNA"/>
</dbReference>
<feature type="domain" description="Phospholipase A2-like central" evidence="6">
    <location>
        <begin position="43"/>
        <end position="164"/>
    </location>
</feature>
<comment type="cofactor">
    <cofactor evidence="5">
        <name>Ca(2+)</name>
        <dbReference type="ChEBI" id="CHEBI:29108"/>
    </cofactor>
</comment>
<comment type="caution">
    <text evidence="7">The sequence shown here is derived from an EMBL/GenBank/DDBJ whole genome shotgun (WGS) entry which is preliminary data.</text>
</comment>
<evidence type="ECO:0000313" key="7">
    <source>
        <dbReference type="EMBL" id="KAK6472505.1"/>
    </source>
</evidence>
<gene>
    <name evidence="7" type="ORF">HHUSO_G28260</name>
</gene>
<comment type="subcellular location">
    <subcellularLocation>
        <location evidence="1 5">Secreted</location>
    </subcellularLocation>
</comment>
<keyword evidence="2 5" id="KW-0964">Secreted</keyword>
<dbReference type="PANTHER" id="PTHR11716:SF4">
    <property type="entry name" value="GROUP 10 SECRETORY PHOSPHOLIPASE A2"/>
    <property type="match status" value="1"/>
</dbReference>
<evidence type="ECO:0000313" key="8">
    <source>
        <dbReference type="Proteomes" id="UP001369086"/>
    </source>
</evidence>
<dbReference type="InterPro" id="IPR001211">
    <property type="entry name" value="PLA2"/>
</dbReference>
<dbReference type="Pfam" id="PF00068">
    <property type="entry name" value="Phospholip_A2_1"/>
    <property type="match status" value="1"/>
</dbReference>
<proteinExistence type="inferred from homology"/>
<accession>A0ABR0YIZ8</accession>
<dbReference type="Proteomes" id="UP001369086">
    <property type="component" value="Unassembled WGS sequence"/>
</dbReference>
<dbReference type="SMART" id="SM00085">
    <property type="entry name" value="PA2c"/>
    <property type="match status" value="1"/>
</dbReference>
<dbReference type="PRINTS" id="PR00389">
    <property type="entry name" value="PHPHLIPASEA2"/>
</dbReference>
<keyword evidence="5" id="KW-0106">Calcium</keyword>
<dbReference type="InterPro" id="IPR033113">
    <property type="entry name" value="PLA2_histidine"/>
</dbReference>
<evidence type="ECO:0000256" key="1">
    <source>
        <dbReference type="ARBA" id="ARBA00004613"/>
    </source>
</evidence>
<organism evidence="7 8">
    <name type="scientific">Huso huso</name>
    <name type="common">Beluga</name>
    <name type="synonym">Acipenser huso</name>
    <dbReference type="NCBI Taxonomy" id="61971"/>
    <lineage>
        <taxon>Eukaryota</taxon>
        <taxon>Metazoa</taxon>
        <taxon>Chordata</taxon>
        <taxon>Craniata</taxon>
        <taxon>Vertebrata</taxon>
        <taxon>Euteleostomi</taxon>
        <taxon>Actinopterygii</taxon>
        <taxon>Chondrostei</taxon>
        <taxon>Acipenseriformes</taxon>
        <taxon>Acipenseridae</taxon>
        <taxon>Huso</taxon>
    </lineage>
</organism>
<comment type="similarity">
    <text evidence="4">Belongs to the phospholipase A2 family.</text>
</comment>
<dbReference type="InterPro" id="IPR016090">
    <property type="entry name" value="PLA2-like_dom"/>
</dbReference>
<evidence type="ECO:0000256" key="3">
    <source>
        <dbReference type="ARBA" id="ARBA00023157"/>
    </source>
</evidence>
<dbReference type="PROSITE" id="PS00118">
    <property type="entry name" value="PA2_HIS"/>
    <property type="match status" value="1"/>
</dbReference>
<evidence type="ECO:0000256" key="2">
    <source>
        <dbReference type="ARBA" id="ARBA00022525"/>
    </source>
</evidence>
<keyword evidence="5" id="KW-0378">Hydrolase</keyword>
<dbReference type="EC" id="3.1.1.4" evidence="5"/>
<name>A0ABR0YIZ8_HUSHU</name>
<dbReference type="SUPFAM" id="SSF48619">
    <property type="entry name" value="Phospholipase A2, PLA2"/>
    <property type="match status" value="1"/>
</dbReference>
<evidence type="ECO:0000259" key="6">
    <source>
        <dbReference type="SMART" id="SM00085"/>
    </source>
</evidence>